<comment type="caution">
    <text evidence="20">The sequence shown here is derived from an EMBL/GenBank/DDBJ whole genome shotgun (WGS) entry which is preliminary data.</text>
</comment>
<evidence type="ECO:0000256" key="5">
    <source>
        <dbReference type="ARBA" id="ARBA00010185"/>
    </source>
</evidence>
<evidence type="ECO:0000256" key="19">
    <source>
        <dbReference type="SAM" id="Phobius"/>
    </source>
</evidence>
<comment type="catalytic activity">
    <reaction evidence="1 18">
        <text>a 1,2-diacyl-sn-glycero-3-phosphate + CTP + H(+) = a CDP-1,2-diacyl-sn-glycerol + diphosphate</text>
        <dbReference type="Rhea" id="RHEA:16229"/>
        <dbReference type="ChEBI" id="CHEBI:15378"/>
        <dbReference type="ChEBI" id="CHEBI:33019"/>
        <dbReference type="ChEBI" id="CHEBI:37563"/>
        <dbReference type="ChEBI" id="CHEBI:58332"/>
        <dbReference type="ChEBI" id="CHEBI:58608"/>
        <dbReference type="EC" id="2.7.7.41"/>
    </reaction>
</comment>
<dbReference type="AlphaFoldDB" id="A0A401FQR3"/>
<evidence type="ECO:0000256" key="11">
    <source>
        <dbReference type="ARBA" id="ARBA00022692"/>
    </source>
</evidence>
<evidence type="ECO:0000256" key="10">
    <source>
        <dbReference type="ARBA" id="ARBA00022679"/>
    </source>
</evidence>
<keyword evidence="9" id="KW-0444">Lipid biosynthesis</keyword>
<keyword evidence="10 18" id="KW-0808">Transferase</keyword>
<keyword evidence="11 18" id="KW-0812">Transmembrane</keyword>
<evidence type="ECO:0000256" key="18">
    <source>
        <dbReference type="RuleBase" id="RU003938"/>
    </source>
</evidence>
<dbReference type="PANTHER" id="PTHR46382:SF1">
    <property type="entry name" value="PHOSPHATIDATE CYTIDYLYLTRANSFERASE"/>
    <property type="match status" value="1"/>
</dbReference>
<feature type="transmembrane region" description="Helical" evidence="19">
    <location>
        <begin position="15"/>
        <end position="40"/>
    </location>
</feature>
<dbReference type="GO" id="GO:0005886">
    <property type="term" value="C:plasma membrane"/>
    <property type="evidence" value="ECO:0007669"/>
    <property type="project" value="UniProtKB-SubCell"/>
</dbReference>
<evidence type="ECO:0000313" key="20">
    <source>
        <dbReference type="EMBL" id="GBC59300.1"/>
    </source>
</evidence>
<sequence>MHLKRWITGLTALPFLIYLIVTGGTAFAVFIGIVCLLALTEYFRIVFSSRPHPLLGVMPVLAMLTGPVVIWVTYRFTAELALCAVAFNLIACALYSLTRFKSDPAVLSDIALQVRAVVYIPVLLSFAILIRNGSDGLVWLFFLLGIVFAGDIGALYAGTYLGKHKLCPSVSPGKTVEGALGGLAANLLIGSLIRVFFLPGMAWGGSLLFFLCAGIAGQVGDLFESEFKRAAGIKDSGVILPGHGGILDRIDALLFALPVAYFFKKFILWV</sequence>
<dbReference type="EMBL" id="BEXT01000001">
    <property type="protein sequence ID" value="GBC59300.1"/>
    <property type="molecule type" value="Genomic_DNA"/>
</dbReference>
<proteinExistence type="inferred from homology"/>
<evidence type="ECO:0000256" key="17">
    <source>
        <dbReference type="ARBA" id="ARBA00023264"/>
    </source>
</evidence>
<keyword evidence="21" id="KW-1185">Reference proteome</keyword>
<organism evidence="20 21">
    <name type="scientific">Desulfonema ishimotonii</name>
    <dbReference type="NCBI Taxonomy" id="45657"/>
    <lineage>
        <taxon>Bacteria</taxon>
        <taxon>Pseudomonadati</taxon>
        <taxon>Thermodesulfobacteriota</taxon>
        <taxon>Desulfobacteria</taxon>
        <taxon>Desulfobacterales</taxon>
        <taxon>Desulfococcaceae</taxon>
        <taxon>Desulfonema</taxon>
    </lineage>
</organism>
<feature type="transmembrane region" description="Helical" evidence="19">
    <location>
        <begin position="52"/>
        <end position="72"/>
    </location>
</feature>
<evidence type="ECO:0000256" key="12">
    <source>
        <dbReference type="ARBA" id="ARBA00022695"/>
    </source>
</evidence>
<evidence type="ECO:0000256" key="15">
    <source>
        <dbReference type="ARBA" id="ARBA00023136"/>
    </source>
</evidence>
<keyword evidence="17" id="KW-1208">Phospholipid metabolism</keyword>
<evidence type="ECO:0000256" key="7">
    <source>
        <dbReference type="ARBA" id="ARBA00019373"/>
    </source>
</evidence>
<dbReference type="Proteomes" id="UP000288096">
    <property type="component" value="Unassembled WGS sequence"/>
</dbReference>
<evidence type="ECO:0000256" key="14">
    <source>
        <dbReference type="ARBA" id="ARBA00023098"/>
    </source>
</evidence>
<dbReference type="PROSITE" id="PS01315">
    <property type="entry name" value="CDS"/>
    <property type="match status" value="1"/>
</dbReference>
<evidence type="ECO:0000256" key="6">
    <source>
        <dbReference type="ARBA" id="ARBA00012487"/>
    </source>
</evidence>
<keyword evidence="14" id="KW-0443">Lipid metabolism</keyword>
<dbReference type="Pfam" id="PF01148">
    <property type="entry name" value="CTP_transf_1"/>
    <property type="match status" value="1"/>
</dbReference>
<accession>A0A401FQR3</accession>
<feature type="transmembrane region" description="Helical" evidence="19">
    <location>
        <begin position="136"/>
        <end position="157"/>
    </location>
</feature>
<name>A0A401FQR3_9BACT</name>
<evidence type="ECO:0000256" key="3">
    <source>
        <dbReference type="ARBA" id="ARBA00005119"/>
    </source>
</evidence>
<keyword evidence="15 19" id="KW-0472">Membrane</keyword>
<protein>
    <recommendedName>
        <fullName evidence="7 18">Phosphatidate cytidylyltransferase</fullName>
        <ecNumber evidence="6 18">2.7.7.41</ecNumber>
    </recommendedName>
</protein>
<dbReference type="EC" id="2.7.7.41" evidence="6 18"/>
<keyword evidence="13 19" id="KW-1133">Transmembrane helix</keyword>
<dbReference type="RefSeq" id="WP_166404761.1">
    <property type="nucleotide sequence ID" value="NZ_BEXT01000001.1"/>
</dbReference>
<dbReference type="UniPathway" id="UPA00557">
    <property type="reaction ID" value="UER00614"/>
</dbReference>
<comment type="pathway">
    <text evidence="4">Lipid metabolism.</text>
</comment>
<evidence type="ECO:0000256" key="16">
    <source>
        <dbReference type="ARBA" id="ARBA00023209"/>
    </source>
</evidence>
<evidence type="ECO:0000256" key="8">
    <source>
        <dbReference type="ARBA" id="ARBA00022475"/>
    </source>
</evidence>
<dbReference type="InterPro" id="IPR000374">
    <property type="entry name" value="PC_trans"/>
</dbReference>
<evidence type="ECO:0000256" key="4">
    <source>
        <dbReference type="ARBA" id="ARBA00005189"/>
    </source>
</evidence>
<reference evidence="21" key="2">
    <citation type="submission" date="2019-01" db="EMBL/GenBank/DDBJ databases">
        <title>Genome sequence of Desulfonema ishimotonii strain Tokyo 01.</title>
        <authorList>
            <person name="Fukui M."/>
        </authorList>
    </citation>
    <scope>NUCLEOTIDE SEQUENCE [LARGE SCALE GENOMIC DNA]</scope>
    <source>
        <strain evidence="21">Tokyo 01</strain>
    </source>
</reference>
<comment type="similarity">
    <text evidence="5 18">Belongs to the CDS family.</text>
</comment>
<evidence type="ECO:0000256" key="13">
    <source>
        <dbReference type="ARBA" id="ARBA00022989"/>
    </source>
</evidence>
<feature type="transmembrane region" description="Helical" evidence="19">
    <location>
        <begin position="203"/>
        <end position="223"/>
    </location>
</feature>
<feature type="transmembrane region" description="Helical" evidence="19">
    <location>
        <begin position="178"/>
        <end position="197"/>
    </location>
</feature>
<evidence type="ECO:0000313" key="21">
    <source>
        <dbReference type="Proteomes" id="UP000288096"/>
    </source>
</evidence>
<dbReference type="GO" id="GO:0016024">
    <property type="term" value="P:CDP-diacylglycerol biosynthetic process"/>
    <property type="evidence" value="ECO:0007669"/>
    <property type="project" value="UniProtKB-UniPathway"/>
</dbReference>
<evidence type="ECO:0000256" key="1">
    <source>
        <dbReference type="ARBA" id="ARBA00001698"/>
    </source>
</evidence>
<evidence type="ECO:0000256" key="2">
    <source>
        <dbReference type="ARBA" id="ARBA00004651"/>
    </source>
</evidence>
<keyword evidence="12 18" id="KW-0548">Nucleotidyltransferase</keyword>
<evidence type="ECO:0000256" key="9">
    <source>
        <dbReference type="ARBA" id="ARBA00022516"/>
    </source>
</evidence>
<dbReference type="PANTHER" id="PTHR46382">
    <property type="entry name" value="PHOSPHATIDATE CYTIDYLYLTRANSFERASE"/>
    <property type="match status" value="1"/>
</dbReference>
<keyword evidence="16" id="KW-0594">Phospholipid biosynthesis</keyword>
<dbReference type="GO" id="GO:0004605">
    <property type="term" value="F:phosphatidate cytidylyltransferase activity"/>
    <property type="evidence" value="ECO:0007669"/>
    <property type="project" value="UniProtKB-EC"/>
</dbReference>
<gene>
    <name evidence="20" type="ORF">DENIS_0237</name>
</gene>
<reference evidence="21" key="1">
    <citation type="submission" date="2017-11" db="EMBL/GenBank/DDBJ databases">
        <authorList>
            <person name="Watanabe M."/>
            <person name="Kojima H."/>
        </authorList>
    </citation>
    <scope>NUCLEOTIDE SEQUENCE [LARGE SCALE GENOMIC DNA]</scope>
    <source>
        <strain evidence="21">Tokyo 01</strain>
    </source>
</reference>
<feature type="transmembrane region" description="Helical" evidence="19">
    <location>
        <begin position="78"/>
        <end position="98"/>
    </location>
</feature>
<comment type="pathway">
    <text evidence="3 18">Phospholipid metabolism; CDP-diacylglycerol biosynthesis; CDP-diacylglycerol from sn-glycerol 3-phosphate: step 3/3.</text>
</comment>
<comment type="subcellular location">
    <subcellularLocation>
        <location evidence="2">Cell membrane</location>
        <topology evidence="2">Multi-pass membrane protein</topology>
    </subcellularLocation>
</comment>
<feature type="transmembrane region" description="Helical" evidence="19">
    <location>
        <begin position="110"/>
        <end position="130"/>
    </location>
</feature>
<keyword evidence="8" id="KW-1003">Cell membrane</keyword>